<dbReference type="SUPFAM" id="SSF53756">
    <property type="entry name" value="UDP-Glycosyltransferase/glycogen phosphorylase"/>
    <property type="match status" value="1"/>
</dbReference>
<feature type="transmembrane region" description="Helical" evidence="1">
    <location>
        <begin position="86"/>
        <end position="104"/>
    </location>
</feature>
<evidence type="ECO:0000256" key="1">
    <source>
        <dbReference type="SAM" id="Phobius"/>
    </source>
</evidence>
<dbReference type="OrthoDB" id="9792269at2"/>
<dbReference type="InterPro" id="IPR028098">
    <property type="entry name" value="Glyco_trans_4-like_N"/>
</dbReference>
<feature type="domain" description="Glycosyl transferase family 1" evidence="2">
    <location>
        <begin position="191"/>
        <end position="337"/>
    </location>
</feature>
<dbReference type="Proteomes" id="UP000219353">
    <property type="component" value="Unassembled WGS sequence"/>
</dbReference>
<keyword evidence="1" id="KW-0472">Membrane</keyword>
<dbReference type="RefSeq" id="WP_097111236.1">
    <property type="nucleotide sequence ID" value="NZ_OBEB01000003.1"/>
</dbReference>
<keyword evidence="1" id="KW-0812">Transmembrane</keyword>
<protein>
    <submittedName>
        <fullName evidence="4">Glycosyltransferase involved in cell wall bisynthesis</fullName>
    </submittedName>
</protein>
<dbReference type="Pfam" id="PF13439">
    <property type="entry name" value="Glyco_transf_4"/>
    <property type="match status" value="1"/>
</dbReference>
<feature type="domain" description="Glycosyltransferase subfamily 4-like N-terminal" evidence="3">
    <location>
        <begin position="17"/>
        <end position="178"/>
    </location>
</feature>
<keyword evidence="1" id="KW-1133">Transmembrane helix</keyword>
<gene>
    <name evidence="4" type="ORF">SAMN06297280_2007</name>
</gene>
<evidence type="ECO:0000259" key="2">
    <source>
        <dbReference type="Pfam" id="PF00534"/>
    </source>
</evidence>
<dbReference type="AlphaFoldDB" id="A0A285IY81"/>
<dbReference type="GO" id="GO:0016757">
    <property type="term" value="F:glycosyltransferase activity"/>
    <property type="evidence" value="ECO:0007669"/>
    <property type="project" value="InterPro"/>
</dbReference>
<reference evidence="5" key="1">
    <citation type="submission" date="2017-09" db="EMBL/GenBank/DDBJ databases">
        <authorList>
            <person name="Varghese N."/>
            <person name="Submissions S."/>
        </authorList>
    </citation>
    <scope>NUCLEOTIDE SEQUENCE [LARGE SCALE GENOMIC DNA]</scope>
    <source>
        <strain evidence="5">CGMCC 1.12461</strain>
    </source>
</reference>
<dbReference type="CDD" id="cd03811">
    <property type="entry name" value="GT4_GT28_WabH-like"/>
    <property type="match status" value="1"/>
</dbReference>
<dbReference type="Pfam" id="PF00534">
    <property type="entry name" value="Glycos_transf_1"/>
    <property type="match status" value="1"/>
</dbReference>
<keyword evidence="5" id="KW-1185">Reference proteome</keyword>
<dbReference type="PANTHER" id="PTHR12526">
    <property type="entry name" value="GLYCOSYLTRANSFERASE"/>
    <property type="match status" value="1"/>
</dbReference>
<proteinExistence type="predicted"/>
<sequence length="369" mass="40449">MGSSNKIVFVISTLGGGGAEGVCTTVASGLADLGLDIELLVLNLRRAVYQDRLSSNVKLTSLNVSNARYSFLPLIKHLRKTKPERVVVFNYELAIILVLIRPFLGFKFQLIARNINTVSASLNTKSPSAKKRALRALVQRLYCKVDHVINQCEGMRKDLLNTLGLASSRTSVIYNPVNEIVEKQAQGNGIGRRNTSTDILCIGRLEPQKSFDLAITAFAVFATEYPDYRLIIAGQGSLEKDLKQLVQDLSLADKVNFVGFQADTVHYFSSAKFTLLTSLYEGFPNVLVESITLGTPVVSVNCPSGPDEIVVNGVNGYLVEDRTVDSIADAMKSAALTEWDHDAVKQTAEPFSRQNILAAWQSFLSGQRE</sequence>
<keyword evidence="4" id="KW-0808">Transferase</keyword>
<evidence type="ECO:0000313" key="5">
    <source>
        <dbReference type="Proteomes" id="UP000219353"/>
    </source>
</evidence>
<accession>A0A285IY81</accession>
<dbReference type="EMBL" id="OBEB01000003">
    <property type="protein sequence ID" value="SNY51861.1"/>
    <property type="molecule type" value="Genomic_DNA"/>
</dbReference>
<organism evidence="4 5">
    <name type="scientific">Arsukibacterium tuosuense</name>
    <dbReference type="NCBI Taxonomy" id="1323745"/>
    <lineage>
        <taxon>Bacteria</taxon>
        <taxon>Pseudomonadati</taxon>
        <taxon>Pseudomonadota</taxon>
        <taxon>Gammaproteobacteria</taxon>
        <taxon>Chromatiales</taxon>
        <taxon>Chromatiaceae</taxon>
        <taxon>Arsukibacterium</taxon>
    </lineage>
</organism>
<dbReference type="Gene3D" id="3.40.50.2000">
    <property type="entry name" value="Glycogen Phosphorylase B"/>
    <property type="match status" value="2"/>
</dbReference>
<name>A0A285IY81_9GAMM</name>
<dbReference type="InterPro" id="IPR001296">
    <property type="entry name" value="Glyco_trans_1"/>
</dbReference>
<dbReference type="GO" id="GO:1901135">
    <property type="term" value="P:carbohydrate derivative metabolic process"/>
    <property type="evidence" value="ECO:0007669"/>
    <property type="project" value="UniProtKB-ARBA"/>
</dbReference>
<evidence type="ECO:0000313" key="4">
    <source>
        <dbReference type="EMBL" id="SNY51861.1"/>
    </source>
</evidence>
<evidence type="ECO:0000259" key="3">
    <source>
        <dbReference type="Pfam" id="PF13439"/>
    </source>
</evidence>